<dbReference type="InterPro" id="IPR036390">
    <property type="entry name" value="WH_DNA-bd_sf"/>
</dbReference>
<dbReference type="AlphaFoldDB" id="A0AAV5LNP1"/>
<comment type="subcellular location">
    <subcellularLocation>
        <location evidence="1">Nucleus</location>
    </subcellularLocation>
</comment>
<gene>
    <name evidence="7" type="ORF">SLEP1_g46661</name>
</gene>
<keyword evidence="8" id="KW-1185">Reference proteome</keyword>
<dbReference type="GO" id="GO:0006357">
    <property type="term" value="P:regulation of transcription by RNA polymerase II"/>
    <property type="evidence" value="ECO:0007669"/>
    <property type="project" value="TreeGrafter"/>
</dbReference>
<comment type="caution">
    <text evidence="7">The sequence shown here is derived from an EMBL/GenBank/DDBJ whole genome shotgun (WGS) entry which is preliminary data.</text>
</comment>
<evidence type="ECO:0000256" key="3">
    <source>
        <dbReference type="ARBA" id="ARBA00023125"/>
    </source>
</evidence>
<evidence type="ECO:0000313" key="7">
    <source>
        <dbReference type="EMBL" id="GKV38788.1"/>
    </source>
</evidence>
<dbReference type="EMBL" id="BPVZ01000130">
    <property type="protein sequence ID" value="GKV38788.1"/>
    <property type="molecule type" value="Genomic_DNA"/>
</dbReference>
<keyword evidence="2" id="KW-0346">Stress response</keyword>
<dbReference type="SMART" id="SM00415">
    <property type="entry name" value="HSF"/>
    <property type="match status" value="1"/>
</dbReference>
<dbReference type="GO" id="GO:0005634">
    <property type="term" value="C:nucleus"/>
    <property type="evidence" value="ECO:0007669"/>
    <property type="project" value="UniProtKB-SubCell"/>
</dbReference>
<reference evidence="7 8" key="1">
    <citation type="journal article" date="2021" name="Commun. Biol.">
        <title>The genome of Shorea leprosula (Dipterocarpaceae) highlights the ecological relevance of drought in aseasonal tropical rainforests.</title>
        <authorList>
            <person name="Ng K.K.S."/>
            <person name="Kobayashi M.J."/>
            <person name="Fawcett J.A."/>
            <person name="Hatakeyama M."/>
            <person name="Paape T."/>
            <person name="Ng C.H."/>
            <person name="Ang C.C."/>
            <person name="Tnah L.H."/>
            <person name="Lee C.T."/>
            <person name="Nishiyama T."/>
            <person name="Sese J."/>
            <person name="O'Brien M.J."/>
            <person name="Copetti D."/>
            <person name="Mohd Noor M.I."/>
            <person name="Ong R.C."/>
            <person name="Putra M."/>
            <person name="Sireger I.Z."/>
            <person name="Indrioko S."/>
            <person name="Kosugi Y."/>
            <person name="Izuno A."/>
            <person name="Isagi Y."/>
            <person name="Lee S.L."/>
            <person name="Shimizu K.K."/>
        </authorList>
    </citation>
    <scope>NUCLEOTIDE SEQUENCE [LARGE SCALE GENOMIC DNA]</scope>
    <source>
        <strain evidence="7">214</strain>
    </source>
</reference>
<evidence type="ECO:0000256" key="2">
    <source>
        <dbReference type="ARBA" id="ARBA00023016"/>
    </source>
</evidence>
<dbReference type="Gene3D" id="1.10.10.10">
    <property type="entry name" value="Winged helix-like DNA-binding domain superfamily/Winged helix DNA-binding domain"/>
    <property type="match status" value="1"/>
</dbReference>
<dbReference type="GO" id="GO:0000978">
    <property type="term" value="F:RNA polymerase II cis-regulatory region sequence-specific DNA binding"/>
    <property type="evidence" value="ECO:0007669"/>
    <property type="project" value="TreeGrafter"/>
</dbReference>
<evidence type="ECO:0000259" key="6">
    <source>
        <dbReference type="SMART" id="SM00415"/>
    </source>
</evidence>
<evidence type="ECO:0000313" key="8">
    <source>
        <dbReference type="Proteomes" id="UP001054252"/>
    </source>
</evidence>
<dbReference type="SUPFAM" id="SSF46785">
    <property type="entry name" value="Winged helix' DNA-binding domain"/>
    <property type="match status" value="1"/>
</dbReference>
<proteinExistence type="inferred from homology"/>
<keyword evidence="3" id="KW-0238">DNA-binding</keyword>
<feature type="domain" description="HSF-type DNA-binding" evidence="6">
    <location>
        <begin position="36"/>
        <end position="101"/>
    </location>
</feature>
<evidence type="ECO:0000256" key="4">
    <source>
        <dbReference type="ARBA" id="ARBA00023242"/>
    </source>
</evidence>
<evidence type="ECO:0000256" key="1">
    <source>
        <dbReference type="ARBA" id="ARBA00004123"/>
    </source>
</evidence>
<dbReference type="GO" id="GO:0034605">
    <property type="term" value="P:cellular response to heat"/>
    <property type="evidence" value="ECO:0007669"/>
    <property type="project" value="TreeGrafter"/>
</dbReference>
<organism evidence="7 8">
    <name type="scientific">Rubroshorea leprosula</name>
    <dbReference type="NCBI Taxonomy" id="152421"/>
    <lineage>
        <taxon>Eukaryota</taxon>
        <taxon>Viridiplantae</taxon>
        <taxon>Streptophyta</taxon>
        <taxon>Embryophyta</taxon>
        <taxon>Tracheophyta</taxon>
        <taxon>Spermatophyta</taxon>
        <taxon>Magnoliopsida</taxon>
        <taxon>eudicotyledons</taxon>
        <taxon>Gunneridae</taxon>
        <taxon>Pentapetalae</taxon>
        <taxon>rosids</taxon>
        <taxon>malvids</taxon>
        <taxon>Malvales</taxon>
        <taxon>Dipterocarpaceae</taxon>
        <taxon>Rubroshorea</taxon>
    </lineage>
</organism>
<protein>
    <recommendedName>
        <fullName evidence="6">HSF-type DNA-binding domain-containing protein</fullName>
    </recommendedName>
</protein>
<dbReference type="Proteomes" id="UP001054252">
    <property type="component" value="Unassembled WGS sequence"/>
</dbReference>
<dbReference type="PANTHER" id="PTHR10015:SF337">
    <property type="entry name" value="HEAT STRESS TRANSCRIPTION FACTOR A-3"/>
    <property type="match status" value="1"/>
</dbReference>
<dbReference type="Pfam" id="PF00447">
    <property type="entry name" value="HSF_DNA-bind"/>
    <property type="match status" value="1"/>
</dbReference>
<evidence type="ECO:0000256" key="5">
    <source>
        <dbReference type="RuleBase" id="RU004020"/>
    </source>
</evidence>
<dbReference type="InterPro" id="IPR036388">
    <property type="entry name" value="WH-like_DNA-bd_sf"/>
</dbReference>
<comment type="similarity">
    <text evidence="5">Belongs to the HSF family.</text>
</comment>
<name>A0AAV5LNP1_9ROSI</name>
<keyword evidence="4" id="KW-0539">Nucleus</keyword>
<dbReference type="GO" id="GO:0003700">
    <property type="term" value="F:DNA-binding transcription factor activity"/>
    <property type="evidence" value="ECO:0007669"/>
    <property type="project" value="InterPro"/>
</dbReference>
<sequence length="101" mass="11466">MQTLFWSRTVMLPVFAGEETSVTMELVMALVLKVEMRMFDLVDDRSLDPIISSGPTEESFVVWDPVELARLILPQNFKHNKISNIVRQLNTFVGIAVTQIA</sequence>
<dbReference type="PANTHER" id="PTHR10015">
    <property type="entry name" value="HEAT SHOCK TRANSCRIPTION FACTOR"/>
    <property type="match status" value="1"/>
</dbReference>
<dbReference type="InterPro" id="IPR000232">
    <property type="entry name" value="HSF_DNA-bd"/>
</dbReference>
<accession>A0AAV5LNP1</accession>